<dbReference type="EMBL" id="QJHK01000047">
    <property type="protein sequence ID" value="PXY38657.1"/>
    <property type="molecule type" value="Genomic_DNA"/>
</dbReference>
<name>A0A2V4BIT7_9FLAO</name>
<keyword evidence="2" id="KW-1185">Reference proteome</keyword>
<dbReference type="Proteomes" id="UP000247903">
    <property type="component" value="Unassembled WGS sequence"/>
</dbReference>
<sequence>AINADDFLYGNANNSNILGGTVYFWTHNTAIKLVNSKYAYVSDDYASYNLTGGVASALSDPNHDVSGVDNGVKPTGYIAAGQSFFTSAESGSGYVEFTNEMRYGGTHNSQFFKPAKTSKSGVMEKHRLWLNMTNSGGAFKQTLIGYIEGATNKYDKKFDGLSFDGNSYIDFYSINDASNMTIQGRSLPFTDTDVVPLGYRSSIAGSFTIAIDQADGNLASQRIYLEDKQTGTISELTASNYTFTTKAGTFNNRFVLRYTNKTLGTGDFETEADAVWVVIQNKNITVNSTVENIEKVFIYDITGKQLYQKEDVNNLQLLIE</sequence>
<reference evidence="1 2" key="1">
    <citation type="submission" date="2018-05" db="EMBL/GenBank/DDBJ databases">
        <title>Flavobacterium sp. strain IMCC34759, incomplete genome.</title>
        <authorList>
            <person name="Joung Y."/>
            <person name="Cho J."/>
        </authorList>
    </citation>
    <scope>NUCLEOTIDE SEQUENCE [LARGE SCALE GENOMIC DNA]</scope>
    <source>
        <strain evidence="1 2">IMCC34759</strain>
    </source>
</reference>
<dbReference type="AlphaFoldDB" id="A0A2V4BIT7"/>
<gene>
    <name evidence="1" type="ORF">DMB65_21840</name>
</gene>
<feature type="non-terminal residue" evidence="1">
    <location>
        <position position="320"/>
    </location>
</feature>
<feature type="non-terminal residue" evidence="1">
    <location>
        <position position="1"/>
    </location>
</feature>
<protein>
    <submittedName>
        <fullName evidence="1">Uncharacterized protein</fullName>
    </submittedName>
</protein>
<comment type="caution">
    <text evidence="1">The sequence shown here is derived from an EMBL/GenBank/DDBJ whole genome shotgun (WGS) entry which is preliminary data.</text>
</comment>
<organism evidence="1 2">
    <name type="scientific">Flavobacterium cheongpyeongense</name>
    <dbReference type="NCBI Taxonomy" id="2212651"/>
    <lineage>
        <taxon>Bacteria</taxon>
        <taxon>Pseudomonadati</taxon>
        <taxon>Bacteroidota</taxon>
        <taxon>Flavobacteriia</taxon>
        <taxon>Flavobacteriales</taxon>
        <taxon>Flavobacteriaceae</taxon>
        <taxon>Flavobacterium</taxon>
    </lineage>
</organism>
<accession>A0A2V4BIT7</accession>
<proteinExistence type="predicted"/>
<evidence type="ECO:0000313" key="1">
    <source>
        <dbReference type="EMBL" id="PXY38657.1"/>
    </source>
</evidence>
<evidence type="ECO:0000313" key="2">
    <source>
        <dbReference type="Proteomes" id="UP000247903"/>
    </source>
</evidence>